<protein>
    <submittedName>
        <fullName evidence="6">Unnamed protein product</fullName>
    </submittedName>
</protein>
<dbReference type="Pfam" id="PF01399">
    <property type="entry name" value="PCI"/>
    <property type="match status" value="1"/>
</dbReference>
<feature type="domain" description="PCI" evidence="5">
    <location>
        <begin position="477"/>
        <end position="651"/>
    </location>
</feature>
<feature type="region of interest" description="Disordered" evidence="4">
    <location>
        <begin position="90"/>
        <end position="112"/>
    </location>
</feature>
<keyword evidence="1" id="KW-0963">Cytoplasm</keyword>
<dbReference type="GO" id="GO:0003743">
    <property type="term" value="F:translation initiation factor activity"/>
    <property type="evidence" value="ECO:0007669"/>
    <property type="project" value="UniProtKB-KW"/>
</dbReference>
<dbReference type="PANTHER" id="PTHR13937">
    <property type="entry name" value="EUKARYOTIC TRANSLATION INITATION FACTOR 3, SUBUNIT 8 EIF3S8 -RELATED"/>
    <property type="match status" value="1"/>
</dbReference>
<gene>
    <name evidence="6" type="ORF">Amon01_000748300</name>
</gene>
<evidence type="ECO:0000313" key="7">
    <source>
        <dbReference type="Proteomes" id="UP001165063"/>
    </source>
</evidence>
<dbReference type="InterPro" id="IPR027516">
    <property type="entry name" value="EIF3C"/>
</dbReference>
<dbReference type="InterPro" id="IPR000717">
    <property type="entry name" value="PCI_dom"/>
</dbReference>
<accession>A0A9W6Z4Y2</accession>
<keyword evidence="2" id="KW-0396">Initiation factor</keyword>
<dbReference type="PROSITE" id="PS50250">
    <property type="entry name" value="PCI"/>
    <property type="match status" value="1"/>
</dbReference>
<name>A0A9W6Z4Y2_AMBMO</name>
<dbReference type="GO" id="GO:0008541">
    <property type="term" value="C:proteasome regulatory particle, lid subcomplex"/>
    <property type="evidence" value="ECO:0007669"/>
    <property type="project" value="UniProtKB-ARBA"/>
</dbReference>
<dbReference type="Proteomes" id="UP001165063">
    <property type="component" value="Unassembled WGS sequence"/>
</dbReference>
<evidence type="ECO:0000313" key="6">
    <source>
        <dbReference type="EMBL" id="GMG54816.1"/>
    </source>
</evidence>
<evidence type="ECO:0000256" key="4">
    <source>
        <dbReference type="SAM" id="MobiDB-lite"/>
    </source>
</evidence>
<comment type="caution">
    <text evidence="6">The sequence shown here is derived from an EMBL/GenBank/DDBJ whole genome shotgun (WGS) entry which is preliminary data.</text>
</comment>
<dbReference type="SMART" id="SM00088">
    <property type="entry name" value="PINT"/>
    <property type="match status" value="1"/>
</dbReference>
<evidence type="ECO:0000256" key="3">
    <source>
        <dbReference type="ARBA" id="ARBA00022917"/>
    </source>
</evidence>
<dbReference type="InterPro" id="IPR036390">
    <property type="entry name" value="WH_DNA-bd_sf"/>
</dbReference>
<dbReference type="SUPFAM" id="SSF46785">
    <property type="entry name" value="Winged helix' DNA-binding domain"/>
    <property type="match status" value="1"/>
</dbReference>
<keyword evidence="7" id="KW-1185">Reference proteome</keyword>
<organism evidence="6 7">
    <name type="scientific">Ambrosiozyma monospora</name>
    <name type="common">Yeast</name>
    <name type="synonym">Endomycopsis monosporus</name>
    <dbReference type="NCBI Taxonomy" id="43982"/>
    <lineage>
        <taxon>Eukaryota</taxon>
        <taxon>Fungi</taxon>
        <taxon>Dikarya</taxon>
        <taxon>Ascomycota</taxon>
        <taxon>Saccharomycotina</taxon>
        <taxon>Pichiomycetes</taxon>
        <taxon>Pichiales</taxon>
        <taxon>Pichiaceae</taxon>
        <taxon>Ambrosiozyma</taxon>
    </lineage>
</organism>
<keyword evidence="3" id="KW-0648">Protein biosynthesis</keyword>
<dbReference type="GO" id="GO:0031369">
    <property type="term" value="F:translation initiation factor binding"/>
    <property type="evidence" value="ECO:0007669"/>
    <property type="project" value="InterPro"/>
</dbReference>
<dbReference type="Pfam" id="PF05470">
    <property type="entry name" value="eIF-3c_N"/>
    <property type="match status" value="1"/>
</dbReference>
<evidence type="ECO:0000256" key="1">
    <source>
        <dbReference type="ARBA" id="ARBA00022490"/>
    </source>
</evidence>
<dbReference type="GO" id="GO:0003723">
    <property type="term" value="F:RNA binding"/>
    <property type="evidence" value="ECO:0007669"/>
    <property type="project" value="InterPro"/>
</dbReference>
<dbReference type="PANTHER" id="PTHR13937:SF0">
    <property type="entry name" value="EUKARYOTIC TRANSLATION INITIATION FACTOR 3 SUBUNIT C-RELATED"/>
    <property type="match status" value="1"/>
</dbReference>
<proteinExistence type="predicted"/>
<dbReference type="GO" id="GO:0005852">
    <property type="term" value="C:eukaryotic translation initiation factor 3 complex"/>
    <property type="evidence" value="ECO:0007669"/>
    <property type="project" value="InterPro"/>
</dbReference>
<evidence type="ECO:0000256" key="2">
    <source>
        <dbReference type="ARBA" id="ARBA00022540"/>
    </source>
</evidence>
<sequence>MVQDWVKVANENDKLAKLVSKYPQYHISVPRLYIKSLAVLEDAITAFQEQEKEEGNKKKLNASESKSLNVTRQRTKKAIREFQEEYDKYRKDPEGYEKGTDEAAAKAAAEKNQTKENTADAQIFSALRTVIETRGKRNVDYGEQISTLEQLIDVAVTPFQLISIYLLLIPVRFDFYSKAAFMPLTQWKLALRDVASFLDVLEKNTQYIVSETATPSDDFDVEPEANAEGKKEITGSVASLVERLADELTSHLLAIDPHSTEYISRLRDETSLYTLIVRAQLYFERITKNEEFTTTKGNQLARIVLKRLDSIYFKPSRLVIGGETRTWDIIPAKVDSRIYPKYSTASKISDVEYTNGLMDSLCSILYKQENSIYRKKAVLYHIYYYAFNDQYYKARDMLLLSHLQSTIHTADPQLQVLFNRALVQLGLSAFRSGLLADAQQSLQEIATSPRQRELLGQGVQRFQSQQTQADKQRLLPFHMHINLELLECSFYTASMLIEIPQIAANPELAAKKRQTSPKAFKRVLEYHERQVFDGPPENARDHIMLAARALSKFDWKKASELINAIKIWDLFTQSTELKQLLKEKLQIEALRTYIFKNKSFYVKCSIANLSAQFGLSEDKVKSIIAKMIHSDEVNALIDLPSNQLVFVQDDSSKPTKLQELVVTLSDKCSQIIERNERLSLGGYQIQMDAKKLPGKKQAAK</sequence>
<dbReference type="AlphaFoldDB" id="A0A9W6Z4Y2"/>
<dbReference type="EMBL" id="BSXU01005588">
    <property type="protein sequence ID" value="GMG54816.1"/>
    <property type="molecule type" value="Genomic_DNA"/>
</dbReference>
<reference evidence="6" key="1">
    <citation type="submission" date="2023-04" db="EMBL/GenBank/DDBJ databases">
        <title>Ambrosiozyma monospora NBRC 1965.</title>
        <authorList>
            <person name="Ichikawa N."/>
            <person name="Sato H."/>
            <person name="Tonouchi N."/>
        </authorList>
    </citation>
    <scope>NUCLEOTIDE SEQUENCE</scope>
    <source>
        <strain evidence="6">NBRC 1965</strain>
    </source>
</reference>
<dbReference type="InterPro" id="IPR008905">
    <property type="entry name" value="EIF3C_N_dom"/>
</dbReference>
<dbReference type="OrthoDB" id="29647at2759"/>
<evidence type="ECO:0000259" key="5">
    <source>
        <dbReference type="PROSITE" id="PS50250"/>
    </source>
</evidence>